<organism evidence="1 2">
    <name type="scientific">Sporolactobacillus inulinus</name>
    <dbReference type="NCBI Taxonomy" id="2078"/>
    <lineage>
        <taxon>Bacteria</taxon>
        <taxon>Bacillati</taxon>
        <taxon>Bacillota</taxon>
        <taxon>Bacilli</taxon>
        <taxon>Bacillales</taxon>
        <taxon>Sporolactobacillaceae</taxon>
        <taxon>Sporolactobacillus</taxon>
    </lineage>
</organism>
<evidence type="ECO:0000313" key="1">
    <source>
        <dbReference type="EMBL" id="GAY75425.1"/>
    </source>
</evidence>
<accession>A0A4Y1Z8V4</accession>
<proteinExistence type="predicted"/>
<comment type="caution">
    <text evidence="1">The sequence shown here is derived from an EMBL/GenBank/DDBJ whole genome shotgun (WGS) entry which is preliminary data.</text>
</comment>
<reference evidence="1 2" key="1">
    <citation type="submission" date="2017-11" db="EMBL/GenBank/DDBJ databases">
        <title>Draft Genome Sequence of Sporolactobacillus inulinus NBRC 111894 Isolated from Koso, a Japanese Sugar-Vegetable Fermented Beverage.</title>
        <authorList>
            <person name="Chiou T.Y."/>
            <person name="Oshima K."/>
            <person name="Suda W."/>
            <person name="Hattori M."/>
            <person name="Takahashi T."/>
        </authorList>
    </citation>
    <scope>NUCLEOTIDE SEQUENCE [LARGE SCALE GENOMIC DNA]</scope>
    <source>
        <strain evidence="1 2">NBRC111894</strain>
    </source>
</reference>
<evidence type="ECO:0000313" key="2">
    <source>
        <dbReference type="Proteomes" id="UP000319716"/>
    </source>
</evidence>
<sequence>MLTGAAVENFIRRMSHSPLKGYLHFLSTPAPFSPVEAR</sequence>
<protein>
    <submittedName>
        <fullName evidence="1">Uncharacterized protein</fullName>
    </submittedName>
</protein>
<gene>
    <name evidence="1" type="ORF">NBRC111894_979</name>
</gene>
<dbReference type="AlphaFoldDB" id="A0A4Y1Z8V4"/>
<name>A0A4Y1Z8V4_9BACL</name>
<dbReference type="EMBL" id="BEXB01000005">
    <property type="protein sequence ID" value="GAY75425.1"/>
    <property type="molecule type" value="Genomic_DNA"/>
</dbReference>
<dbReference type="Proteomes" id="UP000319716">
    <property type="component" value="Unassembled WGS sequence"/>
</dbReference>